<evidence type="ECO:0000256" key="1">
    <source>
        <dbReference type="SAM" id="MobiDB-lite"/>
    </source>
</evidence>
<sequence>MECATALKDHDDAKIQGWKEEIDTHLVFAGLFSAILTAFNIEAYKLLGGNNPSSNSSADTTNQLLALLVQQTATTNNLGNVLNTNATAFASKVFISAQQDASSNPTKPAASAIAINALWFSSLICSLAAASISILVKQWLNEYKSGMASVSLEVARIRQFRNDGLKKWRVQEIMMLLPILLQGALVLFLIGLILFLTPLDNKGAVTKAAIVLISSLLFFLGLTTLLPTFAQDCAYRSPQAWGVFVVIQSIKKPIRNVARRLYSLTTRMADRHADGTFSRLRVRMAKSFVRMFQRFANKPNTYSWKARERVLVEGQGRGLDQHLLVGADATFLDDTFLRNVIQPCLNDMEPLEAVNCYFRLMSHRAHRVEDGVQYFENKATESKAESLAILAEITLETIRKSREEPIPIEHPIQVLRTMEPLLVRTLPLVYPRFCEVMFGLLGDQETTVRRMGFSILYQQLSRNLDLAEQYAAAGCHHDLGALVAFVDGARRAGDVKDFLDGCDLVICLATLDALPSPDTAVRTHLRDTLVHLQAFLESPLWKNVQPRMLLYPISRITPHLVALERRYLGVLEDKLVEVLEQVVHHAKALNHDGNWEDKIIILETTLHDLRSVRLGGSSAGSVSTLNEDRAGHGRRPSFMRNALTPTLGG</sequence>
<comment type="caution">
    <text evidence="4">The sequence shown here is derived from an EMBL/GenBank/DDBJ whole genome shotgun (WGS) entry which is preliminary data.</text>
</comment>
<dbReference type="EMBL" id="AYKW01000010">
    <property type="protein sequence ID" value="PIL32517.1"/>
    <property type="molecule type" value="Genomic_DNA"/>
</dbReference>
<dbReference type="AlphaFoldDB" id="A0A2G8SFP5"/>
<dbReference type="Pfam" id="PF20153">
    <property type="entry name" value="DUF6535"/>
    <property type="match status" value="1"/>
</dbReference>
<reference evidence="4 5" key="1">
    <citation type="journal article" date="2015" name="Sci. Rep.">
        <title>Chromosome-level genome map provides insights into diverse defense mechanisms in the medicinal fungus Ganoderma sinense.</title>
        <authorList>
            <person name="Zhu Y."/>
            <person name="Xu J."/>
            <person name="Sun C."/>
            <person name="Zhou S."/>
            <person name="Xu H."/>
            <person name="Nelson D.R."/>
            <person name="Qian J."/>
            <person name="Song J."/>
            <person name="Luo H."/>
            <person name="Xiang L."/>
            <person name="Li Y."/>
            <person name="Xu Z."/>
            <person name="Ji A."/>
            <person name="Wang L."/>
            <person name="Lu S."/>
            <person name="Hayward A."/>
            <person name="Sun W."/>
            <person name="Li X."/>
            <person name="Schwartz D.C."/>
            <person name="Wang Y."/>
            <person name="Chen S."/>
        </authorList>
    </citation>
    <scope>NUCLEOTIDE SEQUENCE [LARGE SCALE GENOMIC DNA]</scope>
    <source>
        <strain evidence="4 5">ZZ0214-1</strain>
    </source>
</reference>
<evidence type="ECO:0000313" key="5">
    <source>
        <dbReference type="Proteomes" id="UP000230002"/>
    </source>
</evidence>
<feature type="transmembrane region" description="Helical" evidence="2">
    <location>
        <begin position="208"/>
        <end position="230"/>
    </location>
</feature>
<feature type="transmembrane region" description="Helical" evidence="2">
    <location>
        <begin position="173"/>
        <end position="196"/>
    </location>
</feature>
<keyword evidence="2" id="KW-0812">Transmembrane</keyword>
<feature type="region of interest" description="Disordered" evidence="1">
    <location>
        <begin position="617"/>
        <end position="649"/>
    </location>
</feature>
<feature type="domain" description="DUF6535" evidence="3">
    <location>
        <begin position="3"/>
        <end position="197"/>
    </location>
</feature>
<accession>A0A2G8SFP5</accession>
<protein>
    <recommendedName>
        <fullName evidence="3">DUF6535 domain-containing protein</fullName>
    </recommendedName>
</protein>
<gene>
    <name evidence="4" type="ORF">GSI_05220</name>
</gene>
<keyword evidence="2" id="KW-1133">Transmembrane helix</keyword>
<keyword evidence="2" id="KW-0472">Membrane</keyword>
<feature type="transmembrane region" description="Helical" evidence="2">
    <location>
        <begin position="113"/>
        <end position="136"/>
    </location>
</feature>
<dbReference type="InterPro" id="IPR045338">
    <property type="entry name" value="DUF6535"/>
</dbReference>
<evidence type="ECO:0000259" key="3">
    <source>
        <dbReference type="Pfam" id="PF20153"/>
    </source>
</evidence>
<evidence type="ECO:0000256" key="2">
    <source>
        <dbReference type="SAM" id="Phobius"/>
    </source>
</evidence>
<proteinExistence type="predicted"/>
<evidence type="ECO:0000313" key="4">
    <source>
        <dbReference type="EMBL" id="PIL32517.1"/>
    </source>
</evidence>
<name>A0A2G8SFP5_9APHY</name>
<dbReference type="OrthoDB" id="2796682at2759"/>
<organism evidence="4 5">
    <name type="scientific">Ganoderma sinense ZZ0214-1</name>
    <dbReference type="NCBI Taxonomy" id="1077348"/>
    <lineage>
        <taxon>Eukaryota</taxon>
        <taxon>Fungi</taxon>
        <taxon>Dikarya</taxon>
        <taxon>Basidiomycota</taxon>
        <taxon>Agaricomycotina</taxon>
        <taxon>Agaricomycetes</taxon>
        <taxon>Polyporales</taxon>
        <taxon>Polyporaceae</taxon>
        <taxon>Ganoderma</taxon>
    </lineage>
</organism>
<keyword evidence="5" id="KW-1185">Reference proteome</keyword>
<dbReference type="Proteomes" id="UP000230002">
    <property type="component" value="Unassembled WGS sequence"/>
</dbReference>